<sequence>MYPVEYNDKDNSLFFECPYCKIYIIVYKNEINCKIFRCGYYKHNYRQIDPHLSKIDCDKLVCENLIFGCAKPFKLCTSDNVLYTVEKCDYI</sequence>
<organism evidence="1">
    <name type="scientific">viral metagenome</name>
    <dbReference type="NCBI Taxonomy" id="1070528"/>
    <lineage>
        <taxon>unclassified sequences</taxon>
        <taxon>metagenomes</taxon>
        <taxon>organismal metagenomes</taxon>
    </lineage>
</organism>
<dbReference type="EMBL" id="MN739517">
    <property type="protein sequence ID" value="QHT09848.1"/>
    <property type="molecule type" value="Genomic_DNA"/>
</dbReference>
<dbReference type="AlphaFoldDB" id="A0A6C0CZ98"/>
<accession>A0A6C0CZ98</accession>
<evidence type="ECO:0000313" key="1">
    <source>
        <dbReference type="EMBL" id="QHT09848.1"/>
    </source>
</evidence>
<name>A0A6C0CZ98_9ZZZZ</name>
<protein>
    <submittedName>
        <fullName evidence="1">Uncharacterized protein</fullName>
    </submittedName>
</protein>
<reference evidence="1" key="1">
    <citation type="journal article" date="2020" name="Nature">
        <title>Giant virus diversity and host interactions through global metagenomics.</title>
        <authorList>
            <person name="Schulz F."/>
            <person name="Roux S."/>
            <person name="Paez-Espino D."/>
            <person name="Jungbluth S."/>
            <person name="Walsh D.A."/>
            <person name="Denef V.J."/>
            <person name="McMahon K.D."/>
            <person name="Konstantinidis K.T."/>
            <person name="Eloe-Fadrosh E.A."/>
            <person name="Kyrpides N.C."/>
            <person name="Woyke T."/>
        </authorList>
    </citation>
    <scope>NUCLEOTIDE SEQUENCE</scope>
    <source>
        <strain evidence="1">GVMAG-M-3300023174-102</strain>
    </source>
</reference>
<proteinExistence type="predicted"/>